<name>A0A9P6FRI0_9FUNG</name>
<sequence>MVVSPIIRNTYTNHAGLLIREVTGENFGRVLLADLDARRDNYRRNIFRLLQRRNDAQVPYLVGTSIKVSGSLEKITIPGQPVVQYLIVTELSVTGGDGVYDPYPMVEAHNHQDALQYFQNNAPGALIIPAIAPPDNN</sequence>
<dbReference type="AlphaFoldDB" id="A0A9P6FRI0"/>
<organism evidence="1 2">
    <name type="scientific">Lunasporangiospora selenospora</name>
    <dbReference type="NCBI Taxonomy" id="979761"/>
    <lineage>
        <taxon>Eukaryota</taxon>
        <taxon>Fungi</taxon>
        <taxon>Fungi incertae sedis</taxon>
        <taxon>Mucoromycota</taxon>
        <taxon>Mortierellomycotina</taxon>
        <taxon>Mortierellomycetes</taxon>
        <taxon>Mortierellales</taxon>
        <taxon>Mortierellaceae</taxon>
        <taxon>Lunasporangiospora</taxon>
    </lineage>
</organism>
<accession>A0A9P6FRI0</accession>
<comment type="caution">
    <text evidence="1">The sequence shown here is derived from an EMBL/GenBank/DDBJ whole genome shotgun (WGS) entry which is preliminary data.</text>
</comment>
<dbReference type="Proteomes" id="UP000780801">
    <property type="component" value="Unassembled WGS sequence"/>
</dbReference>
<dbReference type="OrthoDB" id="2421772at2759"/>
<gene>
    <name evidence="1" type="ORF">BGW38_003386</name>
</gene>
<proteinExistence type="predicted"/>
<dbReference type="EMBL" id="JAABOA010002283">
    <property type="protein sequence ID" value="KAF9580097.1"/>
    <property type="molecule type" value="Genomic_DNA"/>
</dbReference>
<keyword evidence="2" id="KW-1185">Reference proteome</keyword>
<reference evidence="1" key="1">
    <citation type="journal article" date="2020" name="Fungal Divers.">
        <title>Resolving the Mortierellaceae phylogeny through synthesis of multi-gene phylogenetics and phylogenomics.</title>
        <authorList>
            <person name="Vandepol N."/>
            <person name="Liber J."/>
            <person name="Desiro A."/>
            <person name="Na H."/>
            <person name="Kennedy M."/>
            <person name="Barry K."/>
            <person name="Grigoriev I.V."/>
            <person name="Miller A.N."/>
            <person name="O'Donnell K."/>
            <person name="Stajich J.E."/>
            <person name="Bonito G."/>
        </authorList>
    </citation>
    <scope>NUCLEOTIDE SEQUENCE</scope>
    <source>
        <strain evidence="1">KOD1015</strain>
    </source>
</reference>
<protein>
    <submittedName>
        <fullName evidence="1">Uncharacterized protein</fullName>
    </submittedName>
</protein>
<evidence type="ECO:0000313" key="1">
    <source>
        <dbReference type="EMBL" id="KAF9580097.1"/>
    </source>
</evidence>
<evidence type="ECO:0000313" key="2">
    <source>
        <dbReference type="Proteomes" id="UP000780801"/>
    </source>
</evidence>